<dbReference type="Pfam" id="PF13400">
    <property type="entry name" value="Tad"/>
    <property type="match status" value="1"/>
</dbReference>
<proteinExistence type="predicted"/>
<evidence type="ECO:0000256" key="1">
    <source>
        <dbReference type="SAM" id="Phobius"/>
    </source>
</evidence>
<evidence type="ECO:0000313" key="4">
    <source>
        <dbReference type="Proteomes" id="UP000531216"/>
    </source>
</evidence>
<protein>
    <submittedName>
        <fullName evidence="3">Flp pilus assembly protein TadG</fullName>
    </submittedName>
</protein>
<dbReference type="RefSeq" id="WP_090958317.1">
    <property type="nucleotide sequence ID" value="NZ_FOOA01000001.1"/>
</dbReference>
<dbReference type="InterPro" id="IPR036465">
    <property type="entry name" value="vWFA_dom_sf"/>
</dbReference>
<keyword evidence="4" id="KW-1185">Reference proteome</keyword>
<name>A0A7W6FTX7_9HYPH</name>
<dbReference type="Proteomes" id="UP000531216">
    <property type="component" value="Unassembled WGS sequence"/>
</dbReference>
<keyword evidence="1" id="KW-0472">Membrane</keyword>
<organism evidence="3 4">
    <name type="scientific">Aureimonas phyllosphaerae</name>
    <dbReference type="NCBI Taxonomy" id="1166078"/>
    <lineage>
        <taxon>Bacteria</taxon>
        <taxon>Pseudomonadati</taxon>
        <taxon>Pseudomonadota</taxon>
        <taxon>Alphaproteobacteria</taxon>
        <taxon>Hyphomicrobiales</taxon>
        <taxon>Aurantimonadaceae</taxon>
        <taxon>Aureimonas</taxon>
    </lineage>
</organism>
<dbReference type="InterPro" id="IPR028087">
    <property type="entry name" value="Tad_N"/>
</dbReference>
<dbReference type="PROSITE" id="PS50234">
    <property type="entry name" value="VWFA"/>
    <property type="match status" value="1"/>
</dbReference>
<keyword evidence="1" id="KW-1133">Transmembrane helix</keyword>
<comment type="caution">
    <text evidence="3">The sequence shown here is derived from an EMBL/GenBank/DDBJ whole genome shotgun (WGS) entry which is preliminary data.</text>
</comment>
<dbReference type="OrthoDB" id="7522752at2"/>
<evidence type="ECO:0000259" key="2">
    <source>
        <dbReference type="PROSITE" id="PS50234"/>
    </source>
</evidence>
<dbReference type="AlphaFoldDB" id="A0A7W6FTX7"/>
<accession>A0A7W6FTX7</accession>
<keyword evidence="1" id="KW-0812">Transmembrane</keyword>
<feature type="transmembrane region" description="Helical" evidence="1">
    <location>
        <begin position="20"/>
        <end position="39"/>
    </location>
</feature>
<feature type="domain" description="VWFA" evidence="2">
    <location>
        <begin position="137"/>
        <end position="436"/>
    </location>
</feature>
<reference evidence="3 4" key="1">
    <citation type="submission" date="2020-08" db="EMBL/GenBank/DDBJ databases">
        <title>Genomic Encyclopedia of Type Strains, Phase IV (KMG-IV): sequencing the most valuable type-strain genomes for metagenomic binning, comparative biology and taxonomic classification.</title>
        <authorList>
            <person name="Goeker M."/>
        </authorList>
    </citation>
    <scope>NUCLEOTIDE SEQUENCE [LARGE SCALE GENOMIC DNA]</scope>
    <source>
        <strain evidence="3 4">DSM 25024</strain>
    </source>
</reference>
<dbReference type="EMBL" id="JACIDO010000001">
    <property type="protein sequence ID" value="MBB3934442.1"/>
    <property type="molecule type" value="Genomic_DNA"/>
</dbReference>
<dbReference type="Gene3D" id="3.40.50.410">
    <property type="entry name" value="von Willebrand factor, type A domain"/>
    <property type="match status" value="1"/>
</dbReference>
<dbReference type="SUPFAM" id="SSF53300">
    <property type="entry name" value="vWA-like"/>
    <property type="match status" value="1"/>
</dbReference>
<sequence length="443" mass="48285">MLYGFVKRLLRDRSGSIPVMTALLMIPMTLMAGGAIDFARHERLRVAVQDTLDRGVLAAASLTQTQDPEKLIRSYLAQIPTSAAYDLTIKENKKTNFRKIEASVSLSEPTTFLKLGNIKALSVSAKSSAQDERRNIEISLILDISGSMVDNTGMTQLRPAAANFVDALIRPDTKDYTSMSIIPFAGGVNIGASVFDALAGPLYHRRHSYSSCFETSSLEFSSGIQAFPLSDQYPRFTFYNWNRSDRRPWWCPEGNQQVTYITNDATLLKSRAAALEPYDGTGTAYALKWGTLLLDPAMQPIFSSLRRKGSLAIPAAFDSRPAAFSDSQTRKILVLFTDGAVGFQPRPAKTTDNEVSGNISCSGCSREIYSAAAAVKAYKSACDLAKSKGITIFTIAFKVNAADAPSLSYCASDPSYAYNIDGLNIATTFQSIATTIQKIRLVP</sequence>
<evidence type="ECO:0000313" key="3">
    <source>
        <dbReference type="EMBL" id="MBB3934442.1"/>
    </source>
</evidence>
<gene>
    <name evidence="3" type="ORF">GGR05_000553</name>
</gene>
<dbReference type="InterPro" id="IPR002035">
    <property type="entry name" value="VWF_A"/>
</dbReference>